<dbReference type="InterPro" id="IPR008988">
    <property type="entry name" value="Transcriptional_repressor_C"/>
</dbReference>
<dbReference type="PANTHER" id="PTHR42954">
    <property type="entry name" value="FE(2+) TRANSPORT PROTEIN A"/>
    <property type="match status" value="1"/>
</dbReference>
<proteinExistence type="predicted"/>
<dbReference type="Proteomes" id="UP000294682">
    <property type="component" value="Unassembled WGS sequence"/>
</dbReference>
<keyword evidence="1" id="KW-0408">Iron</keyword>
<comment type="caution">
    <text evidence="3">The sequence shown here is derived from an EMBL/GenBank/DDBJ whole genome shotgun (WGS) entry which is preliminary data.</text>
</comment>
<dbReference type="RefSeq" id="WP_079698417.1">
    <property type="nucleotide sequence ID" value="NZ_SLUK01000005.1"/>
</dbReference>
<keyword evidence="4" id="KW-1185">Reference proteome</keyword>
<dbReference type="PANTHER" id="PTHR42954:SF2">
    <property type="entry name" value="FE(2+) TRANSPORT PROTEIN A"/>
    <property type="match status" value="1"/>
</dbReference>
<evidence type="ECO:0000313" key="4">
    <source>
        <dbReference type="Proteomes" id="UP000294682"/>
    </source>
</evidence>
<dbReference type="GO" id="GO:0046914">
    <property type="term" value="F:transition metal ion binding"/>
    <property type="evidence" value="ECO:0007669"/>
    <property type="project" value="InterPro"/>
</dbReference>
<reference evidence="3 4" key="1">
    <citation type="submission" date="2019-03" db="EMBL/GenBank/DDBJ databases">
        <title>Genomic Encyclopedia of Type Strains, Phase IV (KMG-IV): sequencing the most valuable type-strain genomes for metagenomic binning, comparative biology and taxonomic classification.</title>
        <authorList>
            <person name="Goeker M."/>
        </authorList>
    </citation>
    <scope>NUCLEOTIDE SEQUENCE [LARGE SCALE GENOMIC DNA]</scope>
    <source>
        <strain evidence="3 4">DSM 100433</strain>
    </source>
</reference>
<feature type="domain" description="Ferrous iron transporter FeoA-like" evidence="2">
    <location>
        <begin position="1"/>
        <end position="73"/>
    </location>
</feature>
<evidence type="ECO:0000256" key="1">
    <source>
        <dbReference type="ARBA" id="ARBA00023004"/>
    </source>
</evidence>
<protein>
    <submittedName>
        <fullName evidence="3">Ferrous iron transport protein A</fullName>
    </submittedName>
</protein>
<organism evidence="3 4">
    <name type="scientific">Harryflintia acetispora</name>
    <dbReference type="NCBI Taxonomy" id="1849041"/>
    <lineage>
        <taxon>Bacteria</taxon>
        <taxon>Bacillati</taxon>
        <taxon>Bacillota</taxon>
        <taxon>Clostridia</taxon>
        <taxon>Eubacteriales</taxon>
        <taxon>Oscillospiraceae</taxon>
        <taxon>Harryflintia</taxon>
    </lineage>
</organism>
<accession>A0A9X8Y8B5</accession>
<dbReference type="Gene3D" id="2.30.30.90">
    <property type="match status" value="1"/>
</dbReference>
<dbReference type="SMART" id="SM00899">
    <property type="entry name" value="FeoA"/>
    <property type="match status" value="1"/>
</dbReference>
<name>A0A9X8Y8B5_9FIRM</name>
<dbReference type="InterPro" id="IPR007167">
    <property type="entry name" value="Fe-transptr_FeoA-like"/>
</dbReference>
<evidence type="ECO:0000313" key="3">
    <source>
        <dbReference type="EMBL" id="TCL43562.1"/>
    </source>
</evidence>
<dbReference type="InterPro" id="IPR038157">
    <property type="entry name" value="FeoA_core_dom"/>
</dbReference>
<dbReference type="InterPro" id="IPR052713">
    <property type="entry name" value="FeoA"/>
</dbReference>
<sequence>MTLRELRPGQSGVVVAMRCEGALRRRLLDMGLTRGTLVRLLRIAPLGDPLEIALMGYELSLRRADAGKIEIELISE</sequence>
<dbReference type="OrthoDB" id="9811076at2"/>
<evidence type="ECO:0000259" key="2">
    <source>
        <dbReference type="SMART" id="SM00899"/>
    </source>
</evidence>
<dbReference type="SUPFAM" id="SSF50037">
    <property type="entry name" value="C-terminal domain of transcriptional repressors"/>
    <property type="match status" value="1"/>
</dbReference>
<dbReference type="EMBL" id="SLUK01000005">
    <property type="protein sequence ID" value="TCL43562.1"/>
    <property type="molecule type" value="Genomic_DNA"/>
</dbReference>
<dbReference type="AlphaFoldDB" id="A0A9X8Y8B5"/>
<gene>
    <name evidence="3" type="ORF">EDD78_105196</name>
</gene>
<dbReference type="Pfam" id="PF04023">
    <property type="entry name" value="FeoA"/>
    <property type="match status" value="1"/>
</dbReference>